<evidence type="ECO:0000313" key="1">
    <source>
        <dbReference type="EnsemblMetazoa" id="CJA21227a.1"/>
    </source>
</evidence>
<dbReference type="InterPro" id="IPR043128">
    <property type="entry name" value="Rev_trsase/Diguanyl_cyclase"/>
</dbReference>
<evidence type="ECO:0008006" key="3">
    <source>
        <dbReference type="Google" id="ProtNLM"/>
    </source>
</evidence>
<proteinExistence type="predicted"/>
<dbReference type="Proteomes" id="UP000005237">
    <property type="component" value="Unassembled WGS sequence"/>
</dbReference>
<dbReference type="AlphaFoldDB" id="A0A8R1I419"/>
<reference evidence="2" key="1">
    <citation type="submission" date="2010-08" db="EMBL/GenBank/DDBJ databases">
        <authorList>
            <consortium name="Caenorhabditis japonica Sequencing Consortium"/>
            <person name="Wilson R.K."/>
        </authorList>
    </citation>
    <scope>NUCLEOTIDE SEQUENCE [LARGE SCALE GENOMIC DNA]</scope>
    <source>
        <strain evidence="2">DF5081</strain>
    </source>
</reference>
<evidence type="ECO:0000313" key="2">
    <source>
        <dbReference type="Proteomes" id="UP000005237"/>
    </source>
</evidence>
<organism evidence="1 2">
    <name type="scientific">Caenorhabditis japonica</name>
    <dbReference type="NCBI Taxonomy" id="281687"/>
    <lineage>
        <taxon>Eukaryota</taxon>
        <taxon>Metazoa</taxon>
        <taxon>Ecdysozoa</taxon>
        <taxon>Nematoda</taxon>
        <taxon>Chromadorea</taxon>
        <taxon>Rhabditida</taxon>
        <taxon>Rhabditina</taxon>
        <taxon>Rhabditomorpha</taxon>
        <taxon>Rhabditoidea</taxon>
        <taxon>Rhabditidae</taxon>
        <taxon>Peloderinae</taxon>
        <taxon>Caenorhabditis</taxon>
    </lineage>
</organism>
<dbReference type="Gene3D" id="3.30.70.270">
    <property type="match status" value="1"/>
</dbReference>
<dbReference type="EnsemblMetazoa" id="CJA21227a.1">
    <property type="protein sequence ID" value="CJA21227a.1"/>
    <property type="gene ID" value="WBGene00176799"/>
</dbReference>
<sequence>MDKMITGLSGVTAYLDDVIIVGRDEKEHNENLFELFQRIAEKTPQFKSVALQEIGLFRNEWSACSPDLNLPRIYVDLKVAIEAERDAITETEIKTLVANMPNRVIEVIQKYDGYTNY</sequence>
<name>A0A8R1I419_CAEJA</name>
<keyword evidence="2" id="KW-1185">Reference proteome</keyword>
<accession>A0A8R1I419</accession>
<reference evidence="1" key="2">
    <citation type="submission" date="2022-06" db="UniProtKB">
        <authorList>
            <consortium name="EnsemblMetazoa"/>
        </authorList>
    </citation>
    <scope>IDENTIFICATION</scope>
    <source>
        <strain evidence="1">DF5081</strain>
    </source>
</reference>
<protein>
    <recommendedName>
        <fullName evidence="3">Reverse transcriptase domain-containing protein</fullName>
    </recommendedName>
</protein>